<feature type="transmembrane region" description="Helical" evidence="1">
    <location>
        <begin position="295"/>
        <end position="315"/>
    </location>
</feature>
<feature type="transmembrane region" description="Helical" evidence="1">
    <location>
        <begin position="44"/>
        <end position="68"/>
    </location>
</feature>
<dbReference type="AlphaFoldDB" id="A0A1N5WJB4"/>
<keyword evidence="1" id="KW-0472">Membrane</keyword>
<reference evidence="2 3" key="1">
    <citation type="submission" date="2016-04" db="EMBL/GenBank/DDBJ databases">
        <authorList>
            <person name="Evans L.H."/>
            <person name="Alamgir A."/>
            <person name="Owens N."/>
            <person name="Weber N.D."/>
            <person name="Virtaneva K."/>
            <person name="Barbian K."/>
            <person name="Babar A."/>
            <person name="Rosenke K."/>
        </authorList>
    </citation>
    <scope>NUCLEOTIDE SEQUENCE [LARGE SCALE GENOMIC DNA]</scope>
    <source>
        <strain evidence="3">S5(T) (JCM 30642 \VKM B-2941)</strain>
    </source>
</reference>
<dbReference type="PANTHER" id="PTHR23520">
    <property type="entry name" value="TRANSPORTER, PUTATIVE (AFU_ORTHOLOGUE AFUA_3G04000)-RELATED"/>
    <property type="match status" value="1"/>
</dbReference>
<protein>
    <submittedName>
        <fullName evidence="2">UMF12 family major facilitator superfamily permease</fullName>
    </submittedName>
</protein>
<feature type="transmembrane region" description="Helical" evidence="1">
    <location>
        <begin position="100"/>
        <end position="119"/>
    </location>
</feature>
<feature type="transmembrane region" description="Helical" evidence="1">
    <location>
        <begin position="173"/>
        <end position="196"/>
    </location>
</feature>
<dbReference type="Proteomes" id="UP000195607">
    <property type="component" value="Chromosome I"/>
</dbReference>
<proteinExistence type="predicted"/>
<keyword evidence="1" id="KW-0812">Transmembrane</keyword>
<dbReference type="GO" id="GO:0022857">
    <property type="term" value="F:transmembrane transporter activity"/>
    <property type="evidence" value="ECO:0007669"/>
    <property type="project" value="InterPro"/>
</dbReference>
<sequence length="409" mass="43717">MLSENRIERGFNFLLLSRAVRSGALSFSAIAYPLYLKILGFSNLYVGFLTGFVVVFTVIQTMILGVLGDRIGYKYSMIIGEIFPLISTAVLFFVTSGPLIYLSVIGGIAGGPGGMRGAFSPGSTALVAKNWKEPNDRVKKLGLMTTVGSIFAVVGGVMVISRSDVSSFVGNAGSYRTLFGISFILVLISFISLFLVAERKSEKKKTGFVGKGSVRHIGKTVFANAFNGAGIGISMPILSLWFSEMYPSSTTTIIGIVFTISYISTAIGSYISSIYRKRGEKAAKIGSYGRMLQGLLMIPLALSPYFYIAGIFYIFRAGIAGFGLPSRSNINVSGLKEGDYGAGTGLQASAARIAQTTSGASGALMDVYLPLPEIAGGIIQFLAGVAYYDLFARKKKPEVDEIIQRPSDK</sequence>
<dbReference type="InterPro" id="IPR011701">
    <property type="entry name" value="MFS"/>
</dbReference>
<feature type="transmembrane region" description="Helical" evidence="1">
    <location>
        <begin position="221"/>
        <end position="241"/>
    </location>
</feature>
<accession>A0A1N5WJB4</accession>
<feature type="transmembrane region" description="Helical" evidence="1">
    <location>
        <begin position="253"/>
        <end position="275"/>
    </location>
</feature>
<dbReference type="Pfam" id="PF07690">
    <property type="entry name" value="MFS_1"/>
    <property type="match status" value="1"/>
</dbReference>
<gene>
    <name evidence="2" type="ORF">CSP5_1865</name>
</gene>
<evidence type="ECO:0000313" key="2">
    <source>
        <dbReference type="EMBL" id="SIM85412.1"/>
    </source>
</evidence>
<dbReference type="RefSeq" id="WP_172399460.1">
    <property type="nucleotide sequence ID" value="NZ_LT671858.1"/>
</dbReference>
<dbReference type="PANTHER" id="PTHR23520:SF5">
    <property type="entry name" value="TRANSPORTER, PUTATIVE (AFU_ORTHOLOGUE AFUA_3G04000)-RELATED"/>
    <property type="match status" value="1"/>
</dbReference>
<name>A0A1N5WJB4_9ARCH</name>
<feature type="transmembrane region" description="Helical" evidence="1">
    <location>
        <begin position="140"/>
        <end position="161"/>
    </location>
</feature>
<dbReference type="Gene3D" id="1.20.1250.20">
    <property type="entry name" value="MFS general substrate transporter like domains"/>
    <property type="match status" value="2"/>
</dbReference>
<dbReference type="EMBL" id="LT671858">
    <property type="protein sequence ID" value="SIM85412.1"/>
    <property type="molecule type" value="Genomic_DNA"/>
</dbReference>
<dbReference type="GeneID" id="41589102"/>
<organism evidence="2 3">
    <name type="scientific">Cuniculiplasma divulgatum</name>
    <dbReference type="NCBI Taxonomy" id="1673428"/>
    <lineage>
        <taxon>Archaea</taxon>
        <taxon>Methanobacteriati</taxon>
        <taxon>Thermoplasmatota</taxon>
        <taxon>Thermoplasmata</taxon>
        <taxon>Thermoplasmatales</taxon>
        <taxon>Cuniculiplasmataceae</taxon>
        <taxon>Cuniculiplasma</taxon>
    </lineage>
</organism>
<evidence type="ECO:0000256" key="1">
    <source>
        <dbReference type="SAM" id="Phobius"/>
    </source>
</evidence>
<feature type="transmembrane region" description="Helical" evidence="1">
    <location>
        <begin position="12"/>
        <end position="32"/>
    </location>
</feature>
<dbReference type="SUPFAM" id="SSF103473">
    <property type="entry name" value="MFS general substrate transporter"/>
    <property type="match status" value="1"/>
</dbReference>
<feature type="transmembrane region" description="Helical" evidence="1">
    <location>
        <begin position="367"/>
        <end position="388"/>
    </location>
</feature>
<feature type="transmembrane region" description="Helical" evidence="1">
    <location>
        <begin position="75"/>
        <end position="94"/>
    </location>
</feature>
<evidence type="ECO:0000313" key="3">
    <source>
        <dbReference type="Proteomes" id="UP000195607"/>
    </source>
</evidence>
<dbReference type="InterPro" id="IPR036259">
    <property type="entry name" value="MFS_trans_sf"/>
</dbReference>
<keyword evidence="1" id="KW-1133">Transmembrane helix</keyword>